<dbReference type="PANTHER" id="PTHR30087">
    <property type="entry name" value="INNER MEMBRANE PROTEIN"/>
    <property type="match status" value="1"/>
</dbReference>
<comment type="caution">
    <text evidence="1">The sequence shown here is derived from an EMBL/GenBank/DDBJ whole genome shotgun (WGS) entry which is preliminary data.</text>
</comment>
<name>A0ABS9CLS1_9FIRM</name>
<evidence type="ECO:0000313" key="1">
    <source>
        <dbReference type="EMBL" id="MCF2652076.1"/>
    </source>
</evidence>
<reference evidence="1 2" key="1">
    <citation type="submission" date="2020-12" db="EMBL/GenBank/DDBJ databases">
        <title>Whole genome sequences of gut porcine anaerobes.</title>
        <authorList>
            <person name="Kubasova T."/>
            <person name="Jahodarova E."/>
            <person name="Rychlik I."/>
        </authorList>
    </citation>
    <scope>NUCLEOTIDE SEQUENCE [LARGE SCALE GENOMIC DNA]</scope>
    <source>
        <strain evidence="1 2">An867</strain>
    </source>
</reference>
<keyword evidence="2" id="KW-1185">Reference proteome</keyword>
<organism evidence="1 2">
    <name type="scientific">Anaeromassilibacillus senegalensis</name>
    <dbReference type="NCBI Taxonomy" id="1673717"/>
    <lineage>
        <taxon>Bacteria</taxon>
        <taxon>Bacillati</taxon>
        <taxon>Bacillota</taxon>
        <taxon>Clostridia</taxon>
        <taxon>Eubacteriales</taxon>
        <taxon>Acutalibacteraceae</taxon>
        <taxon>Anaeromassilibacillus</taxon>
    </lineage>
</organism>
<dbReference type="InterPro" id="IPR007553">
    <property type="entry name" value="2-thiour_desulf"/>
</dbReference>
<dbReference type="EMBL" id="JAFBIT010000001">
    <property type="protein sequence ID" value="MCF2652076.1"/>
    <property type="molecule type" value="Genomic_DNA"/>
</dbReference>
<dbReference type="Proteomes" id="UP001299220">
    <property type="component" value="Unassembled WGS sequence"/>
</dbReference>
<accession>A0ABS9CLS1</accession>
<gene>
    <name evidence="1" type="ORF">JQM67_05620</name>
</gene>
<evidence type="ECO:0000313" key="2">
    <source>
        <dbReference type="Proteomes" id="UP001299220"/>
    </source>
</evidence>
<protein>
    <submittedName>
        <fullName evidence="1">DUF523 domain-containing protein</fullName>
    </submittedName>
</protein>
<proteinExistence type="predicted"/>
<sequence>MAVILVSSCLLGCACRYKGDDCKNEKILKLAKEHVLLGVCPEQMGGLETPRDPSEIVGDKVLSCAGRDVTAQYQKGAEAALYLAKLNHVDFAILKAKSPSCGKELIYDGTFTGNKVPGNGVTVSLLLENGIPVYTEDELDQLPL</sequence>
<dbReference type="Pfam" id="PF04463">
    <property type="entry name" value="2-thiour_desulf"/>
    <property type="match status" value="1"/>
</dbReference>
<dbReference type="PANTHER" id="PTHR30087:SF1">
    <property type="entry name" value="HYPOTHETICAL CYTOSOLIC PROTEIN"/>
    <property type="match status" value="1"/>
</dbReference>